<dbReference type="Proteomes" id="UP000800200">
    <property type="component" value="Unassembled WGS sequence"/>
</dbReference>
<reference evidence="4" key="1">
    <citation type="journal article" date="2020" name="Stud. Mycol.">
        <title>101 Dothideomycetes genomes: a test case for predicting lifestyles and emergence of pathogens.</title>
        <authorList>
            <person name="Haridas S."/>
            <person name="Albert R."/>
            <person name="Binder M."/>
            <person name="Bloem J."/>
            <person name="Labutti K."/>
            <person name="Salamov A."/>
            <person name="Andreopoulos B."/>
            <person name="Baker S."/>
            <person name="Barry K."/>
            <person name="Bills G."/>
            <person name="Bluhm B."/>
            <person name="Cannon C."/>
            <person name="Castanera R."/>
            <person name="Culley D."/>
            <person name="Daum C."/>
            <person name="Ezra D."/>
            <person name="Gonzalez J."/>
            <person name="Henrissat B."/>
            <person name="Kuo A."/>
            <person name="Liang C."/>
            <person name="Lipzen A."/>
            <person name="Lutzoni F."/>
            <person name="Magnuson J."/>
            <person name="Mondo S."/>
            <person name="Nolan M."/>
            <person name="Ohm R."/>
            <person name="Pangilinan J."/>
            <person name="Park H.-J."/>
            <person name="Ramirez L."/>
            <person name="Alfaro M."/>
            <person name="Sun H."/>
            <person name="Tritt A."/>
            <person name="Yoshinaga Y."/>
            <person name="Zwiers L.-H."/>
            <person name="Turgeon B."/>
            <person name="Goodwin S."/>
            <person name="Spatafora J."/>
            <person name="Crous P."/>
            <person name="Grigoriev I."/>
        </authorList>
    </citation>
    <scope>NUCLEOTIDE SEQUENCE</scope>
    <source>
        <strain evidence="4">CBS 207.26</strain>
    </source>
</reference>
<name>A0A6A6EVK6_9PEZI</name>
<evidence type="ECO:0000256" key="2">
    <source>
        <dbReference type="ARBA" id="ARBA00023043"/>
    </source>
</evidence>
<gene>
    <name evidence="4" type="ORF">K469DRAFT_546743</name>
</gene>
<proteinExistence type="predicted"/>
<sequence length="145" mass="15867">LHIAIRSSTPDIARLLLEAGARVSAVDCGRNTPLTLAVSVEWTKLIIKHSKSFHITGKDGSIALTRTTENGNLELVRMLLSEGVPVNCADPQSRTPLHFAAMHGLRGFAEIFYREGPNMNAQDNDGWTALHMPCSETKKWSRGCA</sequence>
<dbReference type="PANTHER" id="PTHR24198">
    <property type="entry name" value="ANKYRIN REPEAT AND PROTEIN KINASE DOMAIN-CONTAINING PROTEIN"/>
    <property type="match status" value="1"/>
</dbReference>
<feature type="repeat" description="ANK" evidence="3">
    <location>
        <begin position="1"/>
        <end position="28"/>
    </location>
</feature>
<feature type="non-terminal residue" evidence="4">
    <location>
        <position position="1"/>
    </location>
</feature>
<protein>
    <submittedName>
        <fullName evidence="4">Ankyrin</fullName>
    </submittedName>
</protein>
<dbReference type="Pfam" id="PF00023">
    <property type="entry name" value="Ank"/>
    <property type="match status" value="1"/>
</dbReference>
<dbReference type="Pfam" id="PF12796">
    <property type="entry name" value="Ank_2"/>
    <property type="match status" value="1"/>
</dbReference>
<dbReference type="AlphaFoldDB" id="A0A6A6EVK6"/>
<evidence type="ECO:0000313" key="5">
    <source>
        <dbReference type="Proteomes" id="UP000800200"/>
    </source>
</evidence>
<evidence type="ECO:0000256" key="1">
    <source>
        <dbReference type="ARBA" id="ARBA00022737"/>
    </source>
</evidence>
<dbReference type="OrthoDB" id="539213at2759"/>
<evidence type="ECO:0000256" key="3">
    <source>
        <dbReference type="PROSITE-ProRule" id="PRU00023"/>
    </source>
</evidence>
<feature type="repeat" description="ANK" evidence="3">
    <location>
        <begin position="92"/>
        <end position="124"/>
    </location>
</feature>
<organism evidence="4 5">
    <name type="scientific">Zopfia rhizophila CBS 207.26</name>
    <dbReference type="NCBI Taxonomy" id="1314779"/>
    <lineage>
        <taxon>Eukaryota</taxon>
        <taxon>Fungi</taxon>
        <taxon>Dikarya</taxon>
        <taxon>Ascomycota</taxon>
        <taxon>Pezizomycotina</taxon>
        <taxon>Dothideomycetes</taxon>
        <taxon>Dothideomycetes incertae sedis</taxon>
        <taxon>Zopfiaceae</taxon>
        <taxon>Zopfia</taxon>
    </lineage>
</organism>
<dbReference type="PANTHER" id="PTHR24198:SF165">
    <property type="entry name" value="ANKYRIN REPEAT-CONTAINING PROTEIN-RELATED"/>
    <property type="match status" value="1"/>
</dbReference>
<dbReference type="SUPFAM" id="SSF48403">
    <property type="entry name" value="Ankyrin repeat"/>
    <property type="match status" value="1"/>
</dbReference>
<dbReference type="SMART" id="SM00248">
    <property type="entry name" value="ANK"/>
    <property type="match status" value="4"/>
</dbReference>
<evidence type="ECO:0000313" key="4">
    <source>
        <dbReference type="EMBL" id="KAF2194809.1"/>
    </source>
</evidence>
<dbReference type="InterPro" id="IPR036770">
    <property type="entry name" value="Ankyrin_rpt-contain_sf"/>
</dbReference>
<keyword evidence="2 3" id="KW-0040">ANK repeat</keyword>
<dbReference type="PROSITE" id="PS50088">
    <property type="entry name" value="ANK_REPEAT"/>
    <property type="match status" value="3"/>
</dbReference>
<dbReference type="PROSITE" id="PS50297">
    <property type="entry name" value="ANK_REP_REGION"/>
    <property type="match status" value="3"/>
</dbReference>
<dbReference type="InterPro" id="IPR002110">
    <property type="entry name" value="Ankyrin_rpt"/>
</dbReference>
<feature type="repeat" description="ANK" evidence="3">
    <location>
        <begin position="59"/>
        <end position="91"/>
    </location>
</feature>
<keyword evidence="1" id="KW-0677">Repeat</keyword>
<keyword evidence="5" id="KW-1185">Reference proteome</keyword>
<dbReference type="EMBL" id="ML994611">
    <property type="protein sequence ID" value="KAF2194809.1"/>
    <property type="molecule type" value="Genomic_DNA"/>
</dbReference>
<accession>A0A6A6EVK6</accession>
<dbReference type="Gene3D" id="1.25.40.20">
    <property type="entry name" value="Ankyrin repeat-containing domain"/>
    <property type="match status" value="1"/>
</dbReference>